<dbReference type="InterPro" id="IPR027417">
    <property type="entry name" value="P-loop_NTPase"/>
</dbReference>
<proteinExistence type="predicted"/>
<evidence type="ECO:0000256" key="3">
    <source>
        <dbReference type="ARBA" id="ARBA00022840"/>
    </source>
</evidence>
<dbReference type="PROSITE" id="PS50893">
    <property type="entry name" value="ABC_TRANSPORTER_2"/>
    <property type="match status" value="1"/>
</dbReference>
<dbReference type="PANTHER" id="PTHR42711">
    <property type="entry name" value="ABC TRANSPORTER ATP-BINDING PROTEIN"/>
    <property type="match status" value="1"/>
</dbReference>
<evidence type="ECO:0000313" key="5">
    <source>
        <dbReference type="EMBL" id="ACZ01938.1"/>
    </source>
</evidence>
<dbReference type="SMART" id="SM00382">
    <property type="entry name" value="AAA"/>
    <property type="match status" value="1"/>
</dbReference>
<geneLocation type="plasmid" evidence="5 6">
    <name>pSMON01</name>
</geneLocation>
<dbReference type="SUPFAM" id="SSF52540">
    <property type="entry name" value="P-loop containing nucleoside triphosphate hydrolases"/>
    <property type="match status" value="1"/>
</dbReference>
<gene>
    <name evidence="5" type="ORF">Smon_1507</name>
</gene>
<dbReference type="GeneID" id="29674304"/>
<dbReference type="Gene3D" id="3.40.50.300">
    <property type="entry name" value="P-loop containing nucleotide triphosphate hydrolases"/>
    <property type="match status" value="1"/>
</dbReference>
<keyword evidence="6" id="KW-1185">Reference proteome</keyword>
<dbReference type="GO" id="GO:0005524">
    <property type="term" value="F:ATP binding"/>
    <property type="evidence" value="ECO:0007669"/>
    <property type="project" value="UniProtKB-KW"/>
</dbReference>
<keyword evidence="3" id="KW-0067">ATP-binding</keyword>
<protein>
    <submittedName>
        <fullName evidence="5">ABC transporter related protein</fullName>
    </submittedName>
</protein>
<evidence type="ECO:0000313" key="6">
    <source>
        <dbReference type="Proteomes" id="UP000002072"/>
    </source>
</evidence>
<dbReference type="KEGG" id="smf:Smon_1507"/>
<keyword evidence="2" id="KW-0547">Nucleotide-binding</keyword>
<accession>D1AYW4</accession>
<evidence type="ECO:0000259" key="4">
    <source>
        <dbReference type="PROSITE" id="PS50893"/>
    </source>
</evidence>
<evidence type="ECO:0000256" key="2">
    <source>
        <dbReference type="ARBA" id="ARBA00022741"/>
    </source>
</evidence>
<dbReference type="RefSeq" id="WP_012859484.1">
    <property type="nucleotide sequence ID" value="NC_013516.1"/>
</dbReference>
<dbReference type="AlphaFoldDB" id="D1AYW4"/>
<keyword evidence="5" id="KW-0614">Plasmid</keyword>
<dbReference type="InterPro" id="IPR003439">
    <property type="entry name" value="ABC_transporter-like_ATP-bd"/>
</dbReference>
<dbReference type="InterPro" id="IPR003593">
    <property type="entry name" value="AAA+_ATPase"/>
</dbReference>
<dbReference type="Proteomes" id="UP000002072">
    <property type="component" value="Plasmid pSMON01"/>
</dbReference>
<dbReference type="GO" id="GO:0016887">
    <property type="term" value="F:ATP hydrolysis activity"/>
    <property type="evidence" value="ECO:0007669"/>
    <property type="project" value="InterPro"/>
</dbReference>
<dbReference type="InterPro" id="IPR017871">
    <property type="entry name" value="ABC_transporter-like_CS"/>
</dbReference>
<dbReference type="HOGENOM" id="CLU_000604_1_2_0"/>
<dbReference type="Pfam" id="PF00005">
    <property type="entry name" value="ABC_tran"/>
    <property type="match status" value="1"/>
</dbReference>
<dbReference type="PROSITE" id="PS00211">
    <property type="entry name" value="ABC_TRANSPORTER_1"/>
    <property type="match status" value="1"/>
</dbReference>
<sequence length="314" mass="36454">MEKIISINNLNKVYKIKKGFFSRSEIKTIQALKNINLEIYKGQTVGLIGLNGAGKSTLIKIILGILVPTEGEIKVFDKEPFENRIENLYNIGVIFGQKTQLRWDLSPLDSYKLNKALYDIPGEKFETLLNKYSEILELNSFIDRPVRTLSLGQKMRADLLSALLHSPELLILDEATIGVDILSKNKILKLIEELKKDTTIIYTSHNLNEVYEISDRIIILNKGEIVLDKNKDDILNDIEYLSIKIYLKSPLKYDSLKFREVKISKTNEYEYNFEFIRKDELKNFLDYIYLNNLIDYFEIKENNLEKILKEVSNG</sequence>
<reference evidence="5 6" key="1">
    <citation type="journal article" date="2009" name="Stand. Genomic Sci.">
        <title>Complete genome sequence of Streptobacillus moniliformis type strain (9901T).</title>
        <authorList>
            <person name="Nolan M."/>
            <person name="Gronow S."/>
            <person name="Lapidus A."/>
            <person name="Ivanova N."/>
            <person name="Copeland A."/>
            <person name="Lucas S."/>
            <person name="Del Rio T.G."/>
            <person name="Chen F."/>
            <person name="Tice H."/>
            <person name="Pitluck S."/>
            <person name="Cheng J.F."/>
            <person name="Sims D."/>
            <person name="Meincke L."/>
            <person name="Bruce D."/>
            <person name="Goodwin L."/>
            <person name="Brettin T."/>
            <person name="Han C."/>
            <person name="Detter J.C."/>
            <person name="Ovchinikova G."/>
            <person name="Pati A."/>
            <person name="Mavromatis K."/>
            <person name="Mikhailova N."/>
            <person name="Chen A."/>
            <person name="Palaniappan K."/>
            <person name="Land M."/>
            <person name="Hauser L."/>
            <person name="Chang Y.J."/>
            <person name="Jeffries C.D."/>
            <person name="Rohde M."/>
            <person name="Sproer C."/>
            <person name="Goker M."/>
            <person name="Bristow J."/>
            <person name="Eisen J.A."/>
            <person name="Markowitz V."/>
            <person name="Hugenholtz P."/>
            <person name="Kyrpides N.C."/>
            <person name="Klenk H.P."/>
            <person name="Chain P."/>
        </authorList>
    </citation>
    <scope>NUCLEOTIDE SEQUENCE [LARGE SCALE GENOMIC DNA]</scope>
    <source>
        <strain evidence="6">ATCC 14647 / DSM 12112 / NCTC 10651 / 9901</strain>
        <plasmid evidence="6">pSMON01</plasmid>
    </source>
</reference>
<organism evidence="5 6">
    <name type="scientific">Streptobacillus moniliformis (strain ATCC 14647 / DSM 12112 / NCTC 10651 / 9901)</name>
    <dbReference type="NCBI Taxonomy" id="519441"/>
    <lineage>
        <taxon>Bacteria</taxon>
        <taxon>Fusobacteriati</taxon>
        <taxon>Fusobacteriota</taxon>
        <taxon>Fusobacteriia</taxon>
        <taxon>Fusobacteriales</taxon>
        <taxon>Leptotrichiaceae</taxon>
        <taxon>Streptobacillus</taxon>
    </lineage>
</organism>
<dbReference type="PANTHER" id="PTHR42711:SF1">
    <property type="entry name" value="ABC-TRANSPORT PROTEIN, ATP-BINDING COMPONENT"/>
    <property type="match status" value="1"/>
</dbReference>
<feature type="domain" description="ABC transporter" evidence="4">
    <location>
        <begin position="5"/>
        <end position="247"/>
    </location>
</feature>
<dbReference type="eggNOG" id="COG4586">
    <property type="taxonomic scope" value="Bacteria"/>
</dbReference>
<keyword evidence="1" id="KW-0813">Transport</keyword>
<name>D1AYW4_STRM9</name>
<dbReference type="EMBL" id="CP001780">
    <property type="protein sequence ID" value="ACZ01938.1"/>
    <property type="molecule type" value="Genomic_DNA"/>
</dbReference>
<dbReference type="InterPro" id="IPR050763">
    <property type="entry name" value="ABC_transporter_ATP-binding"/>
</dbReference>
<dbReference type="OrthoDB" id="9804819at2"/>
<evidence type="ECO:0000256" key="1">
    <source>
        <dbReference type="ARBA" id="ARBA00022448"/>
    </source>
</evidence>